<sequence>MVLLCAFGRAYVDQSTITVREPNEEIRYMVPMAEGAVWPQ</sequence>
<proteinExistence type="predicted"/>
<organism evidence="1 2">
    <name type="scientific">Mycobacteroides abscessus subsp. bolletii CRM-0020</name>
    <dbReference type="NCBI Taxonomy" id="1306401"/>
    <lineage>
        <taxon>Bacteria</taxon>
        <taxon>Bacillati</taxon>
        <taxon>Actinomycetota</taxon>
        <taxon>Actinomycetes</taxon>
        <taxon>Mycobacteriales</taxon>
        <taxon>Mycobacteriaceae</taxon>
        <taxon>Mycobacteroides</taxon>
        <taxon>Mycobacteroides abscessus</taxon>
    </lineage>
</organism>
<evidence type="ECO:0000313" key="1">
    <source>
        <dbReference type="EMBL" id="EPQ23381.1"/>
    </source>
</evidence>
<comment type="caution">
    <text evidence="1">The sequence shown here is derived from an EMBL/GenBank/DDBJ whole genome shotgun (WGS) entry which is preliminary data.</text>
</comment>
<dbReference type="EMBL" id="ATFQ01000021">
    <property type="protein sequence ID" value="EPQ23381.1"/>
    <property type="molecule type" value="Genomic_DNA"/>
</dbReference>
<protein>
    <submittedName>
        <fullName evidence="1">Uncharacterized protein</fullName>
    </submittedName>
</protein>
<dbReference type="Proteomes" id="UP000014969">
    <property type="component" value="Unassembled WGS sequence"/>
</dbReference>
<gene>
    <name evidence="1" type="ORF">J108_11705</name>
</gene>
<evidence type="ECO:0000313" key="2">
    <source>
        <dbReference type="Proteomes" id="UP000014969"/>
    </source>
</evidence>
<accession>A0A829HV54</accession>
<dbReference type="AlphaFoldDB" id="A0A829HV54"/>
<name>A0A829HV54_9MYCO</name>
<reference evidence="1 2" key="1">
    <citation type="journal article" date="2013" name="Genome Announc.">
        <title>Genome Sequence of an Epidemic Isolate of Mycobacterium abscessus subsp. bolletii from Rio de Janeiro, Brazil.</title>
        <authorList>
            <person name="Davidson R.M."/>
            <person name="Reynolds P.R."/>
            <person name="Farias-Hesson E."/>
            <person name="Duarte R.S."/>
            <person name="Jackson M."/>
            <person name="Strong M."/>
        </authorList>
    </citation>
    <scope>NUCLEOTIDE SEQUENCE [LARGE SCALE GENOMIC DNA]</scope>
    <source>
        <strain evidence="1 2">CRM-0020</strain>
    </source>
</reference>